<feature type="domain" description="NADPH-dependent FMN reductase-like" evidence="1">
    <location>
        <begin position="5"/>
        <end position="153"/>
    </location>
</feature>
<comment type="caution">
    <text evidence="2">The sequence shown here is derived from an EMBL/GenBank/DDBJ whole genome shotgun (WGS) entry which is preliminary data.</text>
</comment>
<evidence type="ECO:0000313" key="2">
    <source>
        <dbReference type="EMBL" id="OOM77222.1"/>
    </source>
</evidence>
<dbReference type="GO" id="GO:0016491">
    <property type="term" value="F:oxidoreductase activity"/>
    <property type="evidence" value="ECO:0007669"/>
    <property type="project" value="InterPro"/>
</dbReference>
<dbReference type="InterPro" id="IPR005025">
    <property type="entry name" value="FMN_Rdtase-like_dom"/>
</dbReference>
<dbReference type="STRING" id="29367.CLPUN_23390"/>
<keyword evidence="3" id="KW-1185">Reference proteome</keyword>
<sequence>MILVNIAIIYGTTRKACTYNCVQMLLNSLRLTIRINVKEFFLEKDFPNYSDKFFSCFINNEVTYPNSNSIEYLTKSLNNSDLIILACPVIQCNMTTELKSLLEHLFYKSIEYNTKSIMNNKIGLVISTTSGAGLSYITNNLKKNLIFWGIHNVFRFSKTLYEMNWEDVDLKTKFKINKKIFKLSNKILNIYLNSSYNKTISYKYQSIFKNKYNNIIDVNFHKKRTYTHDIRNIH</sequence>
<dbReference type="Gene3D" id="3.40.50.360">
    <property type="match status" value="1"/>
</dbReference>
<dbReference type="EMBL" id="LZZM01000153">
    <property type="protein sequence ID" value="OOM77222.1"/>
    <property type="molecule type" value="Genomic_DNA"/>
</dbReference>
<evidence type="ECO:0000259" key="1">
    <source>
        <dbReference type="Pfam" id="PF03358"/>
    </source>
</evidence>
<protein>
    <submittedName>
        <fullName evidence="2">NADPH-dependent FMN reductase</fullName>
    </submittedName>
</protein>
<evidence type="ECO:0000313" key="3">
    <source>
        <dbReference type="Proteomes" id="UP000190890"/>
    </source>
</evidence>
<dbReference type="AlphaFoldDB" id="A0A1S8TI17"/>
<dbReference type="Proteomes" id="UP000190890">
    <property type="component" value="Unassembled WGS sequence"/>
</dbReference>
<dbReference type="Pfam" id="PF03358">
    <property type="entry name" value="FMN_red"/>
    <property type="match status" value="1"/>
</dbReference>
<proteinExistence type="predicted"/>
<dbReference type="InterPro" id="IPR029039">
    <property type="entry name" value="Flavoprotein-like_sf"/>
</dbReference>
<name>A0A1S8TI17_9CLOT</name>
<reference evidence="2 3" key="1">
    <citation type="submission" date="2016-05" db="EMBL/GenBank/DDBJ databases">
        <title>Microbial solvent formation.</title>
        <authorList>
            <person name="Poehlein A."/>
            <person name="Montoya Solano J.D."/>
            <person name="Flitsch S."/>
            <person name="Krabben P."/>
            <person name="Duerre P."/>
            <person name="Daniel R."/>
        </authorList>
    </citation>
    <scope>NUCLEOTIDE SEQUENCE [LARGE SCALE GENOMIC DNA]</scope>
    <source>
        <strain evidence="2 3">DSM 2619</strain>
    </source>
</reference>
<dbReference type="SUPFAM" id="SSF52218">
    <property type="entry name" value="Flavoproteins"/>
    <property type="match status" value="1"/>
</dbReference>
<gene>
    <name evidence="2" type="ORF">CLPUN_23390</name>
</gene>
<organism evidence="2 3">
    <name type="scientific">Clostridium puniceum</name>
    <dbReference type="NCBI Taxonomy" id="29367"/>
    <lineage>
        <taxon>Bacteria</taxon>
        <taxon>Bacillati</taxon>
        <taxon>Bacillota</taxon>
        <taxon>Clostridia</taxon>
        <taxon>Eubacteriales</taxon>
        <taxon>Clostridiaceae</taxon>
        <taxon>Clostridium</taxon>
    </lineage>
</organism>
<accession>A0A1S8TI17</accession>